<evidence type="ECO:0000256" key="1">
    <source>
        <dbReference type="SAM" id="MobiDB-lite"/>
    </source>
</evidence>
<dbReference type="Proteomes" id="UP000499080">
    <property type="component" value="Unassembled WGS sequence"/>
</dbReference>
<sequence length="46" mass="5462">MDTTPRMKTEKTGSRRERLNETKNILPCRRERVSCYELSSKADYPN</sequence>
<dbReference type="EMBL" id="BGPR01000539">
    <property type="protein sequence ID" value="GBM25500.1"/>
    <property type="molecule type" value="Genomic_DNA"/>
</dbReference>
<feature type="region of interest" description="Disordered" evidence="1">
    <location>
        <begin position="1"/>
        <end position="21"/>
    </location>
</feature>
<comment type="caution">
    <text evidence="2">The sequence shown here is derived from an EMBL/GenBank/DDBJ whole genome shotgun (WGS) entry which is preliminary data.</text>
</comment>
<evidence type="ECO:0000313" key="3">
    <source>
        <dbReference type="Proteomes" id="UP000499080"/>
    </source>
</evidence>
<gene>
    <name evidence="2" type="ORF">AVEN_62255_1</name>
</gene>
<evidence type="ECO:0000313" key="2">
    <source>
        <dbReference type="EMBL" id="GBM25500.1"/>
    </source>
</evidence>
<protein>
    <submittedName>
        <fullName evidence="2">Uncharacterized protein</fullName>
    </submittedName>
</protein>
<proteinExistence type="predicted"/>
<dbReference type="AlphaFoldDB" id="A0A4Y2E8Q3"/>
<accession>A0A4Y2E8Q3</accession>
<feature type="non-terminal residue" evidence="2">
    <location>
        <position position="46"/>
    </location>
</feature>
<name>A0A4Y2E8Q3_ARAVE</name>
<reference evidence="2 3" key="1">
    <citation type="journal article" date="2019" name="Sci. Rep.">
        <title>Orb-weaving spider Araneus ventricosus genome elucidates the spidroin gene catalogue.</title>
        <authorList>
            <person name="Kono N."/>
            <person name="Nakamura H."/>
            <person name="Ohtoshi R."/>
            <person name="Moran D.A.P."/>
            <person name="Shinohara A."/>
            <person name="Yoshida Y."/>
            <person name="Fujiwara M."/>
            <person name="Mori M."/>
            <person name="Tomita M."/>
            <person name="Arakawa K."/>
        </authorList>
    </citation>
    <scope>NUCLEOTIDE SEQUENCE [LARGE SCALE GENOMIC DNA]</scope>
</reference>
<organism evidence="2 3">
    <name type="scientific">Araneus ventricosus</name>
    <name type="common">Orbweaver spider</name>
    <name type="synonym">Epeira ventricosa</name>
    <dbReference type="NCBI Taxonomy" id="182803"/>
    <lineage>
        <taxon>Eukaryota</taxon>
        <taxon>Metazoa</taxon>
        <taxon>Ecdysozoa</taxon>
        <taxon>Arthropoda</taxon>
        <taxon>Chelicerata</taxon>
        <taxon>Arachnida</taxon>
        <taxon>Araneae</taxon>
        <taxon>Araneomorphae</taxon>
        <taxon>Entelegynae</taxon>
        <taxon>Araneoidea</taxon>
        <taxon>Araneidae</taxon>
        <taxon>Araneus</taxon>
    </lineage>
</organism>
<keyword evidence="3" id="KW-1185">Reference proteome</keyword>